<dbReference type="KEGG" id="arw:MB46_11415"/>
<dbReference type="EMBL" id="FNTV01000001">
    <property type="protein sequence ID" value="SED88062.1"/>
    <property type="molecule type" value="Genomic_DNA"/>
</dbReference>
<reference evidence="1 2" key="1">
    <citation type="submission" date="2016-10" db="EMBL/GenBank/DDBJ databases">
        <authorList>
            <person name="de Groot N.N."/>
        </authorList>
    </citation>
    <scope>NUCLEOTIDE SEQUENCE [LARGE SCALE GENOMIC DNA]</scope>
    <source>
        <strain evidence="1 2">DSM 22274</strain>
    </source>
</reference>
<protein>
    <submittedName>
        <fullName evidence="1">Membrane protein involved in the export of O-antigen and teichoic acid</fullName>
    </submittedName>
</protein>
<organism evidence="1 2">
    <name type="scientific">Arthrobacter alpinus</name>
    <dbReference type="NCBI Taxonomy" id="656366"/>
    <lineage>
        <taxon>Bacteria</taxon>
        <taxon>Bacillati</taxon>
        <taxon>Actinomycetota</taxon>
        <taxon>Actinomycetes</taxon>
        <taxon>Micrococcales</taxon>
        <taxon>Micrococcaceae</taxon>
        <taxon>Arthrobacter</taxon>
    </lineage>
</organism>
<dbReference type="RefSeq" id="WP_044572617.1">
    <property type="nucleotide sequence ID" value="NZ_CP013745.1"/>
</dbReference>
<dbReference type="AlphaFoldDB" id="A0A0U3P9Z0"/>
<accession>A0A1H5EAE9</accession>
<dbReference type="OrthoDB" id="4826415at2"/>
<gene>
    <name evidence="1" type="ORF">SAMN04489740_0191</name>
</gene>
<dbReference type="Proteomes" id="UP000182725">
    <property type="component" value="Unassembled WGS sequence"/>
</dbReference>
<proteinExistence type="predicted"/>
<name>A0A0U3P9Z0_9MICC</name>
<evidence type="ECO:0000313" key="1">
    <source>
        <dbReference type="EMBL" id="SED88062.1"/>
    </source>
</evidence>
<sequence>MKTVLLRLSGFTFFPLLSLVTPLLLLPVISSFVGASGISSVISGQAIGTFGATVLMWGWNIEGPVAIARAENARDRGAIYLTSLRTRLVLMVFVLPVACIITAWVAAPDFRFDAVSMAVASLLAGMSPAWFCIGMGQPKLLAFFDTIPRFLATVVSVPLLMVTHQLWNYTLVLAVATVAALVFFHRKLSLKGSWLPRNILQTFVDIREQGHTAGINVAANAYASTPTPIATATTPAVASGALATADTLYRFGIFTVVALGNAFQSWTIEPGVSQQRRRHLVAIWSHAVLGVVGAAFLTAFGPFASSLLFAGQIQATTELCFYYGVSFAFLSASTPFIRNILIPAGKKALVLRWTLVSAVLGVAFMLISGTNGNVVGVAMGMALSEVLLFLTLLIPALRFLNHESSSRDIG</sequence>
<accession>A0A0U3P9Z0</accession>
<evidence type="ECO:0000313" key="2">
    <source>
        <dbReference type="Proteomes" id="UP000182725"/>
    </source>
</evidence>
<dbReference type="eggNOG" id="COG2244">
    <property type="taxonomic scope" value="Bacteria"/>
</dbReference>